<dbReference type="EMBL" id="LODT01000001">
    <property type="protein sequence ID" value="KYR03013.1"/>
    <property type="molecule type" value="Genomic_DNA"/>
</dbReference>
<comment type="caution">
    <text evidence="1">The sequence shown here is derived from an EMBL/GenBank/DDBJ whole genome shotgun (WGS) entry which is preliminary data.</text>
</comment>
<dbReference type="InParanoid" id="A0A152A9W4"/>
<protein>
    <submittedName>
        <fullName evidence="1">Uncharacterized protein</fullName>
    </submittedName>
</protein>
<sequence>MLPNILIKKILGELLKSFGGNYILIGYMIDEFGLVCKEWYQKILASLSYPNFTLDTMNDFLLCNHLISQKKIPLTGLKMKFNMSQYSSLNFDDSVFKNRFCSIDFVSDQPSLPLDFVAISNHLSYLTTVNSIGFQLCNLLDYTSLCQLIKSSLRDFQNLREIKIFYYMDLDISQLCDVIARAPAIESMYFESSSIDGNGKSRIISLNPLNKITTLTQLTLRRVIIKPNTMVTYLDNNKSLKDLNIILADLTSDEVEETPIDPLIESIEKHQSLKRILVSFNRALCFKSTITKLMGSNRLLERVVLDFTICKNPNQDPALLQLTFSNTCIRKIEITNLFMESIIANHWNSPSTLEKISLIFVDPEITKSILLYHKSLKTLKAGFNFNSFDSAVIPLLKSQSLTSLSLHTTSIVSNAMSAVNPQIYNDPNIWNQFINALKSNCSLRSLSLKIRTVPNETLKKLFQLQHPTLKHLSIWTSHPIGIDQLTLDSLCKNSTIQSLSLNGSLNKPTEEHLSIITKILNDNRTLQSLSFYDLPLNSIHNQSLIDQFSISLKNNSSLKIFNINTKNSDIQQALKQSFISIN</sequence>
<organism evidence="1 2">
    <name type="scientific">Tieghemostelium lacteum</name>
    <name type="common">Slime mold</name>
    <name type="synonym">Dictyostelium lacteum</name>
    <dbReference type="NCBI Taxonomy" id="361077"/>
    <lineage>
        <taxon>Eukaryota</taxon>
        <taxon>Amoebozoa</taxon>
        <taxon>Evosea</taxon>
        <taxon>Eumycetozoa</taxon>
        <taxon>Dictyostelia</taxon>
        <taxon>Dictyosteliales</taxon>
        <taxon>Raperosteliaceae</taxon>
        <taxon>Tieghemostelium</taxon>
    </lineage>
</organism>
<dbReference type="Gene3D" id="3.80.10.10">
    <property type="entry name" value="Ribonuclease Inhibitor"/>
    <property type="match status" value="2"/>
</dbReference>
<proteinExistence type="predicted"/>
<evidence type="ECO:0000313" key="2">
    <source>
        <dbReference type="Proteomes" id="UP000076078"/>
    </source>
</evidence>
<dbReference type="InterPro" id="IPR032675">
    <property type="entry name" value="LRR_dom_sf"/>
</dbReference>
<dbReference type="AlphaFoldDB" id="A0A152A9W4"/>
<dbReference type="Proteomes" id="UP000076078">
    <property type="component" value="Unassembled WGS sequence"/>
</dbReference>
<dbReference type="SUPFAM" id="SSF52047">
    <property type="entry name" value="RNI-like"/>
    <property type="match status" value="2"/>
</dbReference>
<reference evidence="1 2" key="1">
    <citation type="submission" date="2015-12" db="EMBL/GenBank/DDBJ databases">
        <title>Dictyostelia acquired genes for synthesis and detection of signals that induce cell-type specialization by lateral gene transfer from prokaryotes.</title>
        <authorList>
            <person name="Gloeckner G."/>
            <person name="Schaap P."/>
        </authorList>
    </citation>
    <scope>NUCLEOTIDE SEQUENCE [LARGE SCALE GENOMIC DNA]</scope>
    <source>
        <strain evidence="1 2">TK</strain>
    </source>
</reference>
<name>A0A152A9W4_TIELA</name>
<evidence type="ECO:0000313" key="1">
    <source>
        <dbReference type="EMBL" id="KYR03013.1"/>
    </source>
</evidence>
<accession>A0A152A9W4</accession>
<keyword evidence="2" id="KW-1185">Reference proteome</keyword>
<gene>
    <name evidence="1" type="ORF">DLAC_00500</name>
</gene>